<name>A0A6V8R8G4_TRIAP</name>
<evidence type="ECO:0000256" key="1">
    <source>
        <dbReference type="SAM" id="Coils"/>
    </source>
</evidence>
<feature type="coiled-coil region" evidence="1">
    <location>
        <begin position="432"/>
        <end position="521"/>
    </location>
</feature>
<evidence type="ECO:0000256" key="2">
    <source>
        <dbReference type="SAM" id="MobiDB-lite"/>
    </source>
</evidence>
<dbReference type="OrthoDB" id="3261350at2759"/>
<reference evidence="3 4" key="1">
    <citation type="submission" date="2020-07" db="EMBL/GenBank/DDBJ databases">
        <title>Trichoderma asperellum IC-1 whole genome shotgun sequence.</title>
        <authorList>
            <person name="Kanamasa S."/>
            <person name="Takahashi H."/>
        </authorList>
    </citation>
    <scope>NUCLEOTIDE SEQUENCE [LARGE SCALE GENOMIC DNA]</scope>
    <source>
        <strain evidence="3 4">IC-1</strain>
    </source>
</reference>
<evidence type="ECO:0000313" key="4">
    <source>
        <dbReference type="Proteomes" id="UP000517252"/>
    </source>
</evidence>
<evidence type="ECO:0000313" key="3">
    <source>
        <dbReference type="EMBL" id="GFP59298.1"/>
    </source>
</evidence>
<feature type="region of interest" description="Disordered" evidence="2">
    <location>
        <begin position="536"/>
        <end position="561"/>
    </location>
</feature>
<comment type="caution">
    <text evidence="3">The sequence shown here is derived from an EMBL/GenBank/DDBJ whole genome shotgun (WGS) entry which is preliminary data.</text>
</comment>
<protein>
    <submittedName>
        <fullName evidence="3">Uncharacterized protein</fullName>
    </submittedName>
</protein>
<feature type="region of interest" description="Disordered" evidence="2">
    <location>
        <begin position="339"/>
        <end position="367"/>
    </location>
</feature>
<dbReference type="EMBL" id="BLZH01000012">
    <property type="protein sequence ID" value="GFP59298.1"/>
    <property type="molecule type" value="Genomic_DNA"/>
</dbReference>
<gene>
    <name evidence="3" type="ORF">TASIC1_0012030100</name>
</gene>
<keyword evidence="1" id="KW-0175">Coiled coil</keyword>
<organism evidence="3 4">
    <name type="scientific">Trichoderma asperellum</name>
    <name type="common">Filamentous fungus</name>
    <dbReference type="NCBI Taxonomy" id="101201"/>
    <lineage>
        <taxon>Eukaryota</taxon>
        <taxon>Fungi</taxon>
        <taxon>Dikarya</taxon>
        <taxon>Ascomycota</taxon>
        <taxon>Pezizomycotina</taxon>
        <taxon>Sordariomycetes</taxon>
        <taxon>Hypocreomycetidae</taxon>
        <taxon>Hypocreales</taxon>
        <taxon>Hypocreaceae</taxon>
        <taxon>Trichoderma</taxon>
    </lineage>
</organism>
<sequence>MSAQEDQALLMLQRANLSLRKAILANFPCAYEQYVCLSLPGTIIDTTEGGRHALLHHARLFSFLPAPTGITADQRNAINCNEAMLADTMMPLDKVILGPTGKSVTRSYFTSLDMLVPRKTDIGTFDLSGGATQDANSQEYKYTLAMEYLRKAAPASAQKTNNDVKGSKDTLVKRGVPATTVDLYVEKQLNWSTARAKWDAARNEAIDKQSAAAFSLRQKKLKSAQGELHARWMDWVVNGDKLKVDYCFALVDRDSIMARIERAKEATRDAMITSIDGTEWAQVHFEPANWAKLCRDKAVAWRTRHPASPAHVQMQLDSLRSMKEAYNAYDAQLAQRAASGQPGETAPTQFDINTAKFPPKNAPGITTTKDEIASKDAALQAAFKDWEAAKAEPTPDAEKVRTLQWKVAALENQETMKVVKEFNKPSASENKLQAAEKRLREAYNAMYTAEKKARSIPIIPGANQELVEKKDEWLKARAALTEAQTDESTAQLSASGAANLRTSIKSRITSLNSEIQRLEGRLAGNNPPDMIVKVEGDKNGPIEKSKPDTSGGAVGSGRGDSGTADVWTDIAFTVSAQTDDHKLEEHGMSGAFHAEAQTWYAAVKAESSFSKNDKTINDFMSKCTISGSFSAMVVSIKRPWLHAELFQDFDIDIPAGTFLSPGAKTIKYWVENGDNEYNGYVRTNYGKFPAYPTAFIVAADANLSFKSDQSAAEEALKVLQTDSSLEASFGSWNISGGAGAKVKTNDKSASQHMEVKDGALQISFQAPQIIGWVSEVLPELPRGDIPKAGGLHGAPVRGYRANM</sequence>
<accession>A0A6V8R8G4</accession>
<dbReference type="Proteomes" id="UP000517252">
    <property type="component" value="Unassembled WGS sequence"/>
</dbReference>
<proteinExistence type="predicted"/>
<feature type="compositionally biased region" description="Basic and acidic residues" evidence="2">
    <location>
        <begin position="536"/>
        <end position="547"/>
    </location>
</feature>
<dbReference type="AlphaFoldDB" id="A0A6V8R8G4"/>